<feature type="compositionally biased region" description="Basic and acidic residues" evidence="1">
    <location>
        <begin position="46"/>
        <end position="72"/>
    </location>
</feature>
<feature type="region of interest" description="Disordered" evidence="1">
    <location>
        <begin position="1"/>
        <end position="203"/>
    </location>
</feature>
<organism evidence="2 3">
    <name type="scientific">Hermanssonia centrifuga</name>
    <dbReference type="NCBI Taxonomy" id="98765"/>
    <lineage>
        <taxon>Eukaryota</taxon>
        <taxon>Fungi</taxon>
        <taxon>Dikarya</taxon>
        <taxon>Basidiomycota</taxon>
        <taxon>Agaricomycotina</taxon>
        <taxon>Agaricomycetes</taxon>
        <taxon>Polyporales</taxon>
        <taxon>Meruliaceae</taxon>
        <taxon>Hermanssonia</taxon>
    </lineage>
</organism>
<dbReference type="Proteomes" id="UP000309038">
    <property type="component" value="Unassembled WGS sequence"/>
</dbReference>
<dbReference type="AlphaFoldDB" id="A0A4S4KRB8"/>
<gene>
    <name evidence="2" type="ORF">EW026_g1478</name>
</gene>
<keyword evidence="3" id="KW-1185">Reference proteome</keyword>
<evidence type="ECO:0000313" key="3">
    <source>
        <dbReference type="Proteomes" id="UP000309038"/>
    </source>
</evidence>
<reference evidence="2 3" key="1">
    <citation type="submission" date="2019-02" db="EMBL/GenBank/DDBJ databases">
        <title>Genome sequencing of the rare red list fungi Phlebia centrifuga.</title>
        <authorList>
            <person name="Buettner E."/>
            <person name="Kellner H."/>
        </authorList>
    </citation>
    <scope>NUCLEOTIDE SEQUENCE [LARGE SCALE GENOMIC DNA]</scope>
    <source>
        <strain evidence="2 3">DSM 108282</strain>
    </source>
</reference>
<name>A0A4S4KRB8_9APHY</name>
<accession>A0A4S4KRB8</accession>
<comment type="caution">
    <text evidence="2">The sequence shown here is derived from an EMBL/GenBank/DDBJ whole genome shotgun (WGS) entry which is preliminary data.</text>
</comment>
<dbReference type="EMBL" id="SGPJ01000030">
    <property type="protein sequence ID" value="THH01155.1"/>
    <property type="molecule type" value="Genomic_DNA"/>
</dbReference>
<proteinExistence type="predicted"/>
<sequence>MSDPTSITDTRHNDYVGNDANVGRIPGAEKATTGHHYVSVFPKDGPPPKHSNDGALRPEEHLPAPTGRDRPPRGINEAIHTSSSDHQGHISDRISSARNREPAPQLHHAVPKPLAPAPGSRTVIDRDPMASPATAGETLGGATSQDVYDTYGAPGSGQTSTELHHDGNSKRKRNLQGTDQYGTAEDLAKRDNDVDLSGWKEGL</sequence>
<protein>
    <submittedName>
        <fullName evidence="2">Uncharacterized protein</fullName>
    </submittedName>
</protein>
<evidence type="ECO:0000313" key="2">
    <source>
        <dbReference type="EMBL" id="THH01155.1"/>
    </source>
</evidence>
<evidence type="ECO:0000256" key="1">
    <source>
        <dbReference type="SAM" id="MobiDB-lite"/>
    </source>
</evidence>